<reference evidence="3" key="1">
    <citation type="journal article" date="2019" name="Int. J. Syst. Evol. Microbiol.">
        <title>The Global Catalogue of Microorganisms (GCM) 10K type strain sequencing project: providing services to taxonomists for standard genome sequencing and annotation.</title>
        <authorList>
            <consortium name="The Broad Institute Genomics Platform"/>
            <consortium name="The Broad Institute Genome Sequencing Center for Infectious Disease"/>
            <person name="Wu L."/>
            <person name="Ma J."/>
        </authorList>
    </citation>
    <scope>NUCLEOTIDE SEQUENCE [LARGE SCALE GENOMIC DNA]</scope>
    <source>
        <strain evidence="3">KCTC 23314</strain>
    </source>
</reference>
<gene>
    <name evidence="2" type="ORF">GCM10007320_14920</name>
</gene>
<keyword evidence="1" id="KW-1133">Transmembrane helix</keyword>
<keyword evidence="1" id="KW-0812">Transmembrane</keyword>
<comment type="caution">
    <text evidence="2">The sequence shown here is derived from an EMBL/GenBank/DDBJ whole genome shotgun (WGS) entry which is preliminary data.</text>
</comment>
<proteinExistence type="predicted"/>
<feature type="transmembrane region" description="Helical" evidence="1">
    <location>
        <begin position="118"/>
        <end position="141"/>
    </location>
</feature>
<sequence>MLARMETSEAALLGREWTALHGDCEASERSALWIKLGAVALTATAVALSFDAVLTIVLVGVLWLQEAIVRTGQARLVDRLLYVEGLLRDPMASPRAPCQLYSDWQAMRPGTMGLVAQYLAAAVRPTVAFPYAVLLVLLLALSAAG</sequence>
<accession>A0ABQ3FZM5</accession>
<evidence type="ECO:0000256" key="1">
    <source>
        <dbReference type="SAM" id="Phobius"/>
    </source>
</evidence>
<organism evidence="2 3">
    <name type="scientific">Pseudorhodoferax aquiterrae</name>
    <dbReference type="NCBI Taxonomy" id="747304"/>
    <lineage>
        <taxon>Bacteria</taxon>
        <taxon>Pseudomonadati</taxon>
        <taxon>Pseudomonadota</taxon>
        <taxon>Betaproteobacteria</taxon>
        <taxon>Burkholderiales</taxon>
        <taxon>Comamonadaceae</taxon>
    </lineage>
</organism>
<keyword evidence="1" id="KW-0472">Membrane</keyword>
<dbReference type="EMBL" id="BMYK01000003">
    <property type="protein sequence ID" value="GHC76059.1"/>
    <property type="molecule type" value="Genomic_DNA"/>
</dbReference>
<evidence type="ECO:0000313" key="3">
    <source>
        <dbReference type="Proteomes" id="UP000626210"/>
    </source>
</evidence>
<protein>
    <submittedName>
        <fullName evidence="2">Uncharacterized protein</fullName>
    </submittedName>
</protein>
<evidence type="ECO:0000313" key="2">
    <source>
        <dbReference type="EMBL" id="GHC76059.1"/>
    </source>
</evidence>
<dbReference type="Proteomes" id="UP000626210">
    <property type="component" value="Unassembled WGS sequence"/>
</dbReference>
<feature type="transmembrane region" description="Helical" evidence="1">
    <location>
        <begin position="38"/>
        <end position="64"/>
    </location>
</feature>
<name>A0ABQ3FZM5_9BURK</name>
<keyword evidence="3" id="KW-1185">Reference proteome</keyword>